<dbReference type="PROSITE" id="PS50110">
    <property type="entry name" value="RESPONSE_REGULATORY"/>
    <property type="match status" value="1"/>
</dbReference>
<keyword evidence="4" id="KW-0804">Transcription</keyword>
<dbReference type="InterPro" id="IPR041522">
    <property type="entry name" value="CdaR_GGDEF"/>
</dbReference>
<sequence length="529" mass="61752">MVKLLIADDEQIVLDSIKFIIEKNNVQAEIVGTAKSGREAIEKADLLKPDLIFMDIRMPGIDGIEAIRQIKKRHKEMIFVIITAYEYFNYAKEAINLGVMDYLLKPLNKNKIIEVIEKASKVIEEKRKAVLKEIELREKINKIMPYLEEQFLYTVLFGGYVGGSLDFYEEIFGIKLEKGYIMIFLMRSDTSNEREKSIEVNLKRQSLYEHLRIFLKGMSKCILGPFFMDKICVYFPVEEKTPFEVKNSSVKIANKVLENLQGAEKENLRVGIGREYSFNNIVKSYYEAEMALKLFPDDTIVHFDDAVGISDISHPPYPLDKEKLFIESLVEGDLTRAFEVFDEIYEWMILGYNKDTGKIKSRLIELVGIIRRSFYYYFEEGSFKEEIAQIEELLKIEDLRELKLVFIKMLKDIVENIKVVNKKKWDNITMKVINFLEENFSKDISLEDAAREVNMSYHYFSKFFKEQVGENFVDYLTNLRIRKAKELLKNSSLSVKEVSYKVGYSDPNYFSKIFKKVTGVTPTEFKEGV</sequence>
<evidence type="ECO:0000313" key="10">
    <source>
        <dbReference type="Proteomes" id="UP000264445"/>
    </source>
</evidence>
<gene>
    <name evidence="9" type="ORF">DEA61_04255</name>
</gene>
<feature type="modified residue" description="4-aspartylphosphate" evidence="6">
    <location>
        <position position="55"/>
    </location>
</feature>
<keyword evidence="2" id="KW-0805">Transcription regulation</keyword>
<comment type="caution">
    <text evidence="9">The sequence shown here is derived from an EMBL/GenBank/DDBJ whole genome shotgun (WGS) entry which is preliminary data.</text>
</comment>
<dbReference type="GO" id="GO:0043565">
    <property type="term" value="F:sequence-specific DNA binding"/>
    <property type="evidence" value="ECO:0007669"/>
    <property type="project" value="InterPro"/>
</dbReference>
<dbReference type="Pfam" id="PF17853">
    <property type="entry name" value="GGDEF_2"/>
    <property type="match status" value="1"/>
</dbReference>
<keyword evidence="3 9" id="KW-0238">DNA-binding</keyword>
<dbReference type="InterPro" id="IPR018062">
    <property type="entry name" value="HTH_AraC-typ_CS"/>
</dbReference>
<dbReference type="InterPro" id="IPR020449">
    <property type="entry name" value="Tscrpt_reg_AraC-type_HTH"/>
</dbReference>
<dbReference type="EMBL" id="DOLB01000075">
    <property type="protein sequence ID" value="HBT49052.1"/>
    <property type="molecule type" value="Genomic_DNA"/>
</dbReference>
<dbReference type="SMART" id="SM00342">
    <property type="entry name" value="HTH_ARAC"/>
    <property type="match status" value="1"/>
</dbReference>
<dbReference type="GO" id="GO:0003700">
    <property type="term" value="F:DNA-binding transcription factor activity"/>
    <property type="evidence" value="ECO:0007669"/>
    <property type="project" value="InterPro"/>
</dbReference>
<evidence type="ECO:0000256" key="4">
    <source>
        <dbReference type="ARBA" id="ARBA00023163"/>
    </source>
</evidence>
<dbReference type="Gene3D" id="3.40.50.2300">
    <property type="match status" value="1"/>
</dbReference>
<evidence type="ECO:0000256" key="3">
    <source>
        <dbReference type="ARBA" id="ARBA00023125"/>
    </source>
</evidence>
<dbReference type="SMART" id="SM00448">
    <property type="entry name" value="REC"/>
    <property type="match status" value="1"/>
</dbReference>
<dbReference type="InterPro" id="IPR011006">
    <property type="entry name" value="CheY-like_superfamily"/>
</dbReference>
<evidence type="ECO:0000256" key="6">
    <source>
        <dbReference type="PROSITE-ProRule" id="PRU00169"/>
    </source>
</evidence>
<dbReference type="Proteomes" id="UP000264445">
    <property type="component" value="Unassembled WGS sequence"/>
</dbReference>
<accession>A0A124FCS1</accession>
<dbReference type="PRINTS" id="PR00032">
    <property type="entry name" value="HTHARAC"/>
</dbReference>
<dbReference type="Pfam" id="PF00072">
    <property type="entry name" value="Response_reg"/>
    <property type="match status" value="1"/>
</dbReference>
<name>A0A124FCS1_9THEO</name>
<comment type="function">
    <text evidence="5">May play the central regulatory role in sporulation. It may be an element of the effector pathway responsible for the activation of sporulation genes in response to nutritional stress. Spo0A may act in concert with spo0H (a sigma factor) to control the expression of some genes that are critical to the sporulation process.</text>
</comment>
<dbReference type="RefSeq" id="WP_278428919.1">
    <property type="nucleotide sequence ID" value="NZ_DOLB01000075.1"/>
</dbReference>
<evidence type="ECO:0000256" key="5">
    <source>
        <dbReference type="ARBA" id="ARBA00024867"/>
    </source>
</evidence>
<dbReference type="GO" id="GO:0000160">
    <property type="term" value="P:phosphorelay signal transduction system"/>
    <property type="evidence" value="ECO:0007669"/>
    <property type="project" value="InterPro"/>
</dbReference>
<feature type="domain" description="Response regulatory" evidence="8">
    <location>
        <begin position="3"/>
        <end position="120"/>
    </location>
</feature>
<protein>
    <recommendedName>
        <fullName evidence="1">Stage 0 sporulation protein A homolog</fullName>
    </recommendedName>
</protein>
<dbReference type="PANTHER" id="PTHR43280">
    <property type="entry name" value="ARAC-FAMILY TRANSCRIPTIONAL REGULATOR"/>
    <property type="match status" value="1"/>
</dbReference>
<dbReference type="InterPro" id="IPR009057">
    <property type="entry name" value="Homeodomain-like_sf"/>
</dbReference>
<dbReference type="PROSITE" id="PS01124">
    <property type="entry name" value="HTH_ARAC_FAMILY_2"/>
    <property type="match status" value="1"/>
</dbReference>
<evidence type="ECO:0000313" key="9">
    <source>
        <dbReference type="EMBL" id="HBT49052.1"/>
    </source>
</evidence>
<dbReference type="InterPro" id="IPR001789">
    <property type="entry name" value="Sig_transdc_resp-reg_receiver"/>
</dbReference>
<dbReference type="PANTHER" id="PTHR43280:SF2">
    <property type="entry name" value="HTH-TYPE TRANSCRIPTIONAL REGULATOR EXSA"/>
    <property type="match status" value="1"/>
</dbReference>
<dbReference type="SUPFAM" id="SSF52172">
    <property type="entry name" value="CheY-like"/>
    <property type="match status" value="1"/>
</dbReference>
<evidence type="ECO:0000256" key="1">
    <source>
        <dbReference type="ARBA" id="ARBA00018672"/>
    </source>
</evidence>
<dbReference type="PROSITE" id="PS00041">
    <property type="entry name" value="HTH_ARAC_FAMILY_1"/>
    <property type="match status" value="1"/>
</dbReference>
<feature type="domain" description="HTH araC/xylS-type" evidence="7">
    <location>
        <begin position="430"/>
        <end position="528"/>
    </location>
</feature>
<dbReference type="SUPFAM" id="SSF46689">
    <property type="entry name" value="Homeodomain-like"/>
    <property type="match status" value="2"/>
</dbReference>
<reference evidence="9 10" key="1">
    <citation type="journal article" date="2018" name="Nat. Biotechnol.">
        <title>A standardized bacterial taxonomy based on genome phylogeny substantially revises the tree of life.</title>
        <authorList>
            <person name="Parks D.H."/>
            <person name="Chuvochina M."/>
            <person name="Waite D.W."/>
            <person name="Rinke C."/>
            <person name="Skarshewski A."/>
            <person name="Chaumeil P.A."/>
            <person name="Hugenholtz P."/>
        </authorList>
    </citation>
    <scope>NUCLEOTIDE SEQUENCE [LARGE SCALE GENOMIC DNA]</scope>
    <source>
        <strain evidence="9">UBA12544</strain>
    </source>
</reference>
<dbReference type="CDD" id="cd17536">
    <property type="entry name" value="REC_YesN-like"/>
    <property type="match status" value="1"/>
</dbReference>
<dbReference type="Pfam" id="PF12833">
    <property type="entry name" value="HTH_18"/>
    <property type="match status" value="1"/>
</dbReference>
<dbReference type="InterPro" id="IPR018060">
    <property type="entry name" value="HTH_AraC"/>
</dbReference>
<evidence type="ECO:0000256" key="2">
    <source>
        <dbReference type="ARBA" id="ARBA00023015"/>
    </source>
</evidence>
<evidence type="ECO:0000259" key="8">
    <source>
        <dbReference type="PROSITE" id="PS50110"/>
    </source>
</evidence>
<organism evidence="9 10">
    <name type="scientific">Caldanaerobacter subterraneus</name>
    <dbReference type="NCBI Taxonomy" id="911092"/>
    <lineage>
        <taxon>Bacteria</taxon>
        <taxon>Bacillati</taxon>
        <taxon>Bacillota</taxon>
        <taxon>Clostridia</taxon>
        <taxon>Thermoanaerobacterales</taxon>
        <taxon>Thermoanaerobacteraceae</taxon>
        <taxon>Caldanaerobacter</taxon>
    </lineage>
</organism>
<evidence type="ECO:0000259" key="7">
    <source>
        <dbReference type="PROSITE" id="PS01124"/>
    </source>
</evidence>
<keyword evidence="6" id="KW-0597">Phosphoprotein</keyword>
<proteinExistence type="predicted"/>
<dbReference type="Gene3D" id="1.10.10.60">
    <property type="entry name" value="Homeodomain-like"/>
    <property type="match status" value="2"/>
</dbReference>
<dbReference type="AlphaFoldDB" id="A0A124FCS1"/>